<evidence type="ECO:0000313" key="3">
    <source>
        <dbReference type="Proteomes" id="UP000785200"/>
    </source>
</evidence>
<evidence type="ECO:0000256" key="1">
    <source>
        <dbReference type="SAM" id="MobiDB-lite"/>
    </source>
</evidence>
<feature type="region of interest" description="Disordered" evidence="1">
    <location>
        <begin position="973"/>
        <end position="1020"/>
    </location>
</feature>
<reference evidence="2" key="1">
    <citation type="submission" date="2019-07" db="EMBL/GenBank/DDBJ databases">
        <title>Hyphodiscus hymeniophilus genome sequencing and assembly.</title>
        <authorList>
            <person name="Kramer G."/>
            <person name="Nodwell J."/>
        </authorList>
    </citation>
    <scope>NUCLEOTIDE SEQUENCE</scope>
    <source>
        <strain evidence="2">ATCC 34498</strain>
    </source>
</reference>
<feature type="compositionally biased region" description="Polar residues" evidence="1">
    <location>
        <begin position="20"/>
        <end position="30"/>
    </location>
</feature>
<dbReference type="OrthoDB" id="5371510at2759"/>
<keyword evidence="3" id="KW-1185">Reference proteome</keyword>
<dbReference type="Proteomes" id="UP000785200">
    <property type="component" value="Unassembled WGS sequence"/>
</dbReference>
<proteinExistence type="predicted"/>
<feature type="region of interest" description="Disordered" evidence="1">
    <location>
        <begin position="648"/>
        <end position="710"/>
    </location>
</feature>
<sequence length="1020" mass="112270">MGYPTGSAREQGSPAPPPSSDQNISPTKTPTRMTQLDLDARDRNAVAYSKAQLSDGDTLVLIKYPTNCEVFDITGFKMAGGDPFRVHSEKLLATGSKVFKKLFSDWDQTKFRRRNGYVHGLPAGIKYILNLTPPDEGDEAVNLTTDLYCSPGIRSWYSAEQRCNVSGDLVGGKDEVIQITKPRPAQKYHNSLIDALTDETFESQIRTDSRVHWNTIGEVDNTSTHDTLASTLREREDPELEEAIQLSKAEVVNHTSEPNIRSYTSIDEIPAYCPIRHRVGIEKLLQLIEGKDPRFDSAPKIWTLFALAKYFDCTKVVVDTIVSWVLAEPNCRFIEILPEATLKIGLGLEAPMLARPAFAILVSECALTIASRECGGARADQANTNQFGRVREDIGEDDLDAIQAAGYEFANRIESSYKNLLAPEMGWLSSLTERQKLAGFMEWVRSSKVIDEYEKDSITDTIAGLDIELSNHVRGIIIWSLNGQLLPKANVDANLHRRAETYLKEYDANFAETTYMRMAEKEKLLTVFPWMNLRNQVFSSSTGSNKLCDVVGVSNWHRAANKKLAAVHGVEPVWCYNIQETVGAVNRLILSTMKNHGFKDGVIPEECFRARYPWNSFVDGATLAQQKPSRTQEGRAFRAFEELLHSQDDELKIPDSASTTGVYNLPMRPKPMHPRDPEDLPLSPKRSHPNDPTSSETLGHVRKRSTSSGKLVHTGQFIEDPFLAGDATTGLTGTSYLANDPRTAAIASHNSYGASFSRPGLNPTVPNFVPNVHCSEKPLVPDSINIESDSPFFSLRRFCDQVESHVSGVANSLLSKGEELDFTVLTDTLLCLTENEWKFLPLWAGGSNDGSGGVFDGMVPPAPPGTGAAGPGPSFHTGFSLHSRASTEMDFDGSSTIGGSINTSIAVDNGLSDHVDRRRIIVESESDFHSETFSDDTEKYDGMVEDDAETSIGKGKGKAVNNDRTAPVAAHAIGHGPSAVTPDDVEPGPAVKADDEDIEWEAEDNEVPFDSGEDQEDWDE</sequence>
<comment type="caution">
    <text evidence="2">The sequence shown here is derived from an EMBL/GenBank/DDBJ whole genome shotgun (WGS) entry which is preliminary data.</text>
</comment>
<dbReference type="EMBL" id="VNKQ01000002">
    <property type="protein sequence ID" value="KAG0652826.1"/>
    <property type="molecule type" value="Genomic_DNA"/>
</dbReference>
<gene>
    <name evidence="2" type="ORF">D0Z07_0623</name>
</gene>
<protein>
    <submittedName>
        <fullName evidence="2">Uncharacterized protein</fullName>
    </submittedName>
</protein>
<feature type="region of interest" description="Disordered" evidence="1">
    <location>
        <begin position="1"/>
        <end position="30"/>
    </location>
</feature>
<organism evidence="2 3">
    <name type="scientific">Hyphodiscus hymeniophilus</name>
    <dbReference type="NCBI Taxonomy" id="353542"/>
    <lineage>
        <taxon>Eukaryota</taxon>
        <taxon>Fungi</taxon>
        <taxon>Dikarya</taxon>
        <taxon>Ascomycota</taxon>
        <taxon>Pezizomycotina</taxon>
        <taxon>Leotiomycetes</taxon>
        <taxon>Helotiales</taxon>
        <taxon>Hyphodiscaceae</taxon>
        <taxon>Hyphodiscus</taxon>
    </lineage>
</organism>
<dbReference type="AlphaFoldDB" id="A0A9P6VQL8"/>
<accession>A0A9P6VQL8</accession>
<feature type="compositionally biased region" description="Acidic residues" evidence="1">
    <location>
        <begin position="994"/>
        <end position="1020"/>
    </location>
</feature>
<evidence type="ECO:0000313" key="2">
    <source>
        <dbReference type="EMBL" id="KAG0652826.1"/>
    </source>
</evidence>
<name>A0A9P6VQL8_9HELO</name>